<feature type="non-terminal residue" evidence="1">
    <location>
        <position position="1"/>
    </location>
</feature>
<protein>
    <recommendedName>
        <fullName evidence="3">Extracellular solute-binding protein family 1</fullName>
    </recommendedName>
</protein>
<dbReference type="SUPFAM" id="SSF53850">
    <property type="entry name" value="Periplasmic binding protein-like II"/>
    <property type="match status" value="1"/>
</dbReference>
<gene>
    <name evidence="1" type="ORF">UY81_C0074G0014</name>
</gene>
<evidence type="ECO:0008006" key="3">
    <source>
        <dbReference type="Google" id="ProtNLM"/>
    </source>
</evidence>
<dbReference type="Gene3D" id="3.40.190.10">
    <property type="entry name" value="Periplasmic binding protein-like II"/>
    <property type="match status" value="1"/>
</dbReference>
<comment type="caution">
    <text evidence="1">The sequence shown here is derived from an EMBL/GenBank/DDBJ whole genome shotgun (WGS) entry which is preliminary data.</text>
</comment>
<sequence length="259" mass="27884">ITEADVRGNITRSAIALGTFSNINNAKDILAVLIMQAGNPIVRRGEDGGWQVTLAQDTLGAGEPPAAQATAFFNRFSDSSNLLYSWNSALPEARQMFARNSLAMYLGFASEYDLVRRQNPQINFDVAAVPQPSEAARANITFGRLSGLAVLKASPKVTTAAQAAVLLAWSNYAQRWADLTRLPPARRDLLSARPADPVAATFYSSALIAHGWYDFNSVVTGSALRSLAESVRQGSVEVGSALSQTQRQFEATLPNARQP</sequence>
<name>A0A0G2AP13_9BACT</name>
<accession>A0A0G2AP13</accession>
<dbReference type="Proteomes" id="UP000034290">
    <property type="component" value="Unassembled WGS sequence"/>
</dbReference>
<evidence type="ECO:0000313" key="1">
    <source>
        <dbReference type="EMBL" id="KKW34469.1"/>
    </source>
</evidence>
<evidence type="ECO:0000313" key="2">
    <source>
        <dbReference type="Proteomes" id="UP000034290"/>
    </source>
</evidence>
<reference evidence="1 2" key="1">
    <citation type="journal article" date="2015" name="Nature">
        <title>rRNA introns, odd ribosomes, and small enigmatic genomes across a large radiation of phyla.</title>
        <authorList>
            <person name="Brown C.T."/>
            <person name="Hug L.A."/>
            <person name="Thomas B.C."/>
            <person name="Sharon I."/>
            <person name="Castelle C.J."/>
            <person name="Singh A."/>
            <person name="Wilkins M.J."/>
            <person name="Williams K.H."/>
            <person name="Banfield J.F."/>
        </authorList>
    </citation>
    <scope>NUCLEOTIDE SEQUENCE [LARGE SCALE GENOMIC DNA]</scope>
</reference>
<proteinExistence type="predicted"/>
<organism evidence="1 2">
    <name type="scientific">Candidatus Giovannonibacteria bacterium GW2011_GWA2_53_7</name>
    <dbReference type="NCBI Taxonomy" id="1618650"/>
    <lineage>
        <taxon>Bacteria</taxon>
        <taxon>Candidatus Giovannoniibacteriota</taxon>
    </lineage>
</organism>
<dbReference type="AlphaFoldDB" id="A0A0G2AP13"/>
<dbReference type="EMBL" id="LCRM01000074">
    <property type="protein sequence ID" value="KKW34469.1"/>
    <property type="molecule type" value="Genomic_DNA"/>
</dbReference>